<sequence>MRGSFRHVTDIITSTLGNHTYEKSNGFYKDDVSAQESLVGGFEWKGCNSEYVLILDNVGRGTVKWWYQRRTLAQYACIAGLGLYTFYNAKSPKVRAAALGLLFPGAGLVGVFTIPSLLAFVVSTAAIPVCLFAWFGAGGILFPILLWSSTAGLAASLARSSLLEIAAPLWTAVCAIGIAYIAQQTLAANRQASKKRELRNQYLIGSVQESQAGAKVSKPGSRELDLRMLRFVQWELEVGLAGMDDFSHHDIIDQFQTSAIRYQLYGTQNDLGMYQYIYAPNFHGYLSKAQRNCIEKSLTERVVGFWKWESMWGKFNAHDWDPIVKDDIMVSGYVLQAVGIYQSNTGDERYTEPGSLEFHVSKNAKFKYDFGKIAKALERNFNEAAYCLFPCEPNWIYTMCNLVGISGMLLADRLLGMPYAREVKERFQKALEEEFTTQDGTILPIRSELTGFTIPGLAGALADGVNSILCAAYLPHIAHRNWAFTKNESIKWTPHNTISLQNLVGADKIDAGNYKAGEGAIRATFAAAATEFGDERISKELLRQLDEEYHPVIEMKSGALKNQGLSTLSQGAATRARIGGYQDWVNMITKGPEESVKRGPILDEVPYPEVLVGKCYSHDGEGLEIVLYPGRKTAQFELGFRNLKPGVEYSLGGERKVAGDDGRATWKVEVDGRTALDLVLMK</sequence>
<gene>
    <name evidence="1" type="ORF">BDR25DRAFT_379089</name>
</gene>
<organism evidence="1 2">
    <name type="scientific">Lindgomyces ingoldianus</name>
    <dbReference type="NCBI Taxonomy" id="673940"/>
    <lineage>
        <taxon>Eukaryota</taxon>
        <taxon>Fungi</taxon>
        <taxon>Dikarya</taxon>
        <taxon>Ascomycota</taxon>
        <taxon>Pezizomycotina</taxon>
        <taxon>Dothideomycetes</taxon>
        <taxon>Pleosporomycetidae</taxon>
        <taxon>Pleosporales</taxon>
        <taxon>Lindgomycetaceae</taxon>
        <taxon>Lindgomyces</taxon>
    </lineage>
</organism>
<evidence type="ECO:0000313" key="2">
    <source>
        <dbReference type="Proteomes" id="UP000799755"/>
    </source>
</evidence>
<reference evidence="1" key="1">
    <citation type="journal article" date="2020" name="Stud. Mycol.">
        <title>101 Dothideomycetes genomes: a test case for predicting lifestyles and emergence of pathogens.</title>
        <authorList>
            <person name="Haridas S."/>
            <person name="Albert R."/>
            <person name="Binder M."/>
            <person name="Bloem J."/>
            <person name="Labutti K."/>
            <person name="Salamov A."/>
            <person name="Andreopoulos B."/>
            <person name="Baker S."/>
            <person name="Barry K."/>
            <person name="Bills G."/>
            <person name="Bluhm B."/>
            <person name="Cannon C."/>
            <person name="Castanera R."/>
            <person name="Culley D."/>
            <person name="Daum C."/>
            <person name="Ezra D."/>
            <person name="Gonzalez J."/>
            <person name="Henrissat B."/>
            <person name="Kuo A."/>
            <person name="Liang C."/>
            <person name="Lipzen A."/>
            <person name="Lutzoni F."/>
            <person name="Magnuson J."/>
            <person name="Mondo S."/>
            <person name="Nolan M."/>
            <person name="Ohm R."/>
            <person name="Pangilinan J."/>
            <person name="Park H.-J."/>
            <person name="Ramirez L."/>
            <person name="Alfaro M."/>
            <person name="Sun H."/>
            <person name="Tritt A."/>
            <person name="Yoshinaga Y."/>
            <person name="Zwiers L.-H."/>
            <person name="Turgeon B."/>
            <person name="Goodwin S."/>
            <person name="Spatafora J."/>
            <person name="Crous P."/>
            <person name="Grigoriev I."/>
        </authorList>
    </citation>
    <scope>NUCLEOTIDE SEQUENCE</scope>
    <source>
        <strain evidence="1">ATCC 200398</strain>
    </source>
</reference>
<protein>
    <submittedName>
        <fullName evidence="1">Uncharacterized protein</fullName>
    </submittedName>
</protein>
<name>A0ACB6QEV3_9PLEO</name>
<accession>A0ACB6QEV3</accession>
<evidence type="ECO:0000313" key="1">
    <source>
        <dbReference type="EMBL" id="KAF2465390.1"/>
    </source>
</evidence>
<dbReference type="EMBL" id="MU003530">
    <property type="protein sequence ID" value="KAF2465390.1"/>
    <property type="molecule type" value="Genomic_DNA"/>
</dbReference>
<dbReference type="Proteomes" id="UP000799755">
    <property type="component" value="Unassembled WGS sequence"/>
</dbReference>
<comment type="caution">
    <text evidence="1">The sequence shown here is derived from an EMBL/GenBank/DDBJ whole genome shotgun (WGS) entry which is preliminary data.</text>
</comment>
<proteinExistence type="predicted"/>
<keyword evidence="2" id="KW-1185">Reference proteome</keyword>